<dbReference type="Pfam" id="PF05093">
    <property type="entry name" value="CIAPIN1"/>
    <property type="match status" value="1"/>
</dbReference>
<comment type="cofactor">
    <cofactor evidence="1 10">
        <name>[4Fe-4S] cluster</name>
        <dbReference type="ChEBI" id="CHEBI:49883"/>
    </cofactor>
</comment>
<dbReference type="InterPro" id="IPR029063">
    <property type="entry name" value="SAM-dependent_MTases_sf"/>
</dbReference>
<dbReference type="OrthoDB" id="311633at2759"/>
<reference evidence="13 14" key="1">
    <citation type="journal article" date="2007" name="Science">
        <title>The Chlamydomonas genome reveals the evolution of key animal and plant functions.</title>
        <authorList>
            <person name="Merchant S.S."/>
            <person name="Prochnik S.E."/>
            <person name="Vallon O."/>
            <person name="Harris E.H."/>
            <person name="Karpowicz S.J."/>
            <person name="Witman G.B."/>
            <person name="Terry A."/>
            <person name="Salamov A."/>
            <person name="Fritz-Laylin L.K."/>
            <person name="Marechal-Drouard L."/>
            <person name="Marshall W.F."/>
            <person name="Qu L.H."/>
            <person name="Nelson D.R."/>
            <person name="Sanderfoot A.A."/>
            <person name="Spalding M.H."/>
            <person name="Kapitonov V.V."/>
            <person name="Ren Q."/>
            <person name="Ferris P."/>
            <person name="Lindquist E."/>
            <person name="Shapiro H."/>
            <person name="Lucas S.M."/>
            <person name="Grimwood J."/>
            <person name="Schmutz J."/>
            <person name="Cardol P."/>
            <person name="Cerutti H."/>
            <person name="Chanfreau G."/>
            <person name="Chen C.L."/>
            <person name="Cognat V."/>
            <person name="Croft M.T."/>
            <person name="Dent R."/>
            <person name="Dutcher S."/>
            <person name="Fernandez E."/>
            <person name="Fukuzawa H."/>
            <person name="Gonzalez-Ballester D."/>
            <person name="Gonzalez-Halphen D."/>
            <person name="Hallmann A."/>
            <person name="Hanikenne M."/>
            <person name="Hippler M."/>
            <person name="Inwood W."/>
            <person name="Jabbari K."/>
            <person name="Kalanon M."/>
            <person name="Kuras R."/>
            <person name="Lefebvre P.A."/>
            <person name="Lemaire S.D."/>
            <person name="Lobanov A.V."/>
            <person name="Lohr M."/>
            <person name="Manuell A."/>
            <person name="Meier I."/>
            <person name="Mets L."/>
            <person name="Mittag M."/>
            <person name="Mittelmeier T."/>
            <person name="Moroney J.V."/>
            <person name="Moseley J."/>
            <person name="Napoli C."/>
            <person name="Nedelcu A.M."/>
            <person name="Niyogi K."/>
            <person name="Novoselov S.V."/>
            <person name="Paulsen I.T."/>
            <person name="Pazour G."/>
            <person name="Purton S."/>
            <person name="Ral J.P."/>
            <person name="Riano-Pachon D.M."/>
            <person name="Riekhof W."/>
            <person name="Rymarquis L."/>
            <person name="Schroda M."/>
            <person name="Stern D."/>
            <person name="Umen J."/>
            <person name="Willows R."/>
            <person name="Wilson N."/>
            <person name="Zimmer S.L."/>
            <person name="Allmer J."/>
            <person name="Balk J."/>
            <person name="Bisova K."/>
            <person name="Chen C.J."/>
            <person name="Elias M."/>
            <person name="Gendler K."/>
            <person name="Hauser C."/>
            <person name="Lamb M.R."/>
            <person name="Ledford H."/>
            <person name="Long J.C."/>
            <person name="Minagawa J."/>
            <person name="Page M.D."/>
            <person name="Pan J."/>
            <person name="Pootakham W."/>
            <person name="Roje S."/>
            <person name="Rose A."/>
            <person name="Stahlberg E."/>
            <person name="Terauchi A.M."/>
            <person name="Yang P."/>
            <person name="Ball S."/>
            <person name="Bowler C."/>
            <person name="Dieckmann C.L."/>
            <person name="Gladyshev V.N."/>
            <person name="Green P."/>
            <person name="Jorgensen R."/>
            <person name="Mayfield S."/>
            <person name="Mueller-Roeber B."/>
            <person name="Rajamani S."/>
            <person name="Sayre R.T."/>
            <person name="Brokstein P."/>
            <person name="Dubchak I."/>
            <person name="Goodstein D."/>
            <person name="Hornick L."/>
            <person name="Huang Y.W."/>
            <person name="Jhaveri J."/>
            <person name="Luo Y."/>
            <person name="Martinez D."/>
            <person name="Ngau W.C."/>
            <person name="Otillar B."/>
            <person name="Poliakov A."/>
            <person name="Porter A."/>
            <person name="Szajkowski L."/>
            <person name="Werner G."/>
            <person name="Zhou K."/>
            <person name="Grigoriev I.V."/>
            <person name="Rokhsar D.S."/>
            <person name="Grossman A.R."/>
        </authorList>
    </citation>
    <scope>NUCLEOTIDE SEQUENCE [LARGE SCALE GENOMIC DNA]</scope>
    <source>
        <strain evidence="14">CC-503</strain>
    </source>
</reference>
<keyword evidence="14" id="KW-1185">Reference proteome</keyword>
<evidence type="ECO:0000256" key="5">
    <source>
        <dbReference type="ARBA" id="ARBA00022714"/>
    </source>
</evidence>
<dbReference type="Pfam" id="PF20922">
    <property type="entry name" value="Anamorsin_N"/>
    <property type="match status" value="1"/>
</dbReference>
<comment type="subunit">
    <text evidence="10">Monomer.</text>
</comment>
<evidence type="ECO:0000256" key="4">
    <source>
        <dbReference type="ARBA" id="ARBA00022490"/>
    </source>
</evidence>
<feature type="binding site" evidence="10">
    <location>
        <position position="209"/>
    </location>
    <ligand>
        <name>[2Fe-2S] cluster</name>
        <dbReference type="ChEBI" id="CHEBI:190135"/>
    </ligand>
</feature>
<dbReference type="Gene3D" id="3.40.50.150">
    <property type="entry name" value="Vaccinia Virus protein VP39"/>
    <property type="match status" value="1"/>
</dbReference>
<dbReference type="HAMAP" id="MF_03115">
    <property type="entry name" value="Anamorsin"/>
    <property type="match status" value="1"/>
</dbReference>
<evidence type="ECO:0000256" key="1">
    <source>
        <dbReference type="ARBA" id="ARBA00001966"/>
    </source>
</evidence>
<feature type="binding site" evidence="10">
    <location>
        <position position="258"/>
    </location>
    <ligand>
        <name>[4Fe-4S] cluster</name>
        <dbReference type="ChEBI" id="CHEBI:49883"/>
    </ligand>
</feature>
<comment type="caution">
    <text evidence="10">Lacks conserved residue(s) required for the propagation of feature annotation.</text>
</comment>
<feature type="binding site" evidence="10">
    <location>
        <position position="247"/>
    </location>
    <ligand>
        <name>[4Fe-4S] cluster</name>
        <dbReference type="ChEBI" id="CHEBI:49883"/>
    </ligand>
</feature>
<dbReference type="Gramene" id="PNW76766">
    <property type="protein sequence ID" value="PNW76766"/>
    <property type="gene ID" value="CHLRE_11g475350v5"/>
</dbReference>
<sequence>MATAACFISGGAAPGAALEALLAKETSLSLSSVELVCTQDSASSSTKYTFGMAASTSAHSQAALARVARSMAPGGRLYVYETSTSGSSRLEALKKDLLLSGFVDAAELSSSGAVLISAQLPQWGLGAAAKLSLKRPAVANGAAAAAPAATTAAAVPPKSNVWKLGGDEDGEEEELVDDDALLAPEDKAAVVPKYPDDCEVGAGGARKACKNCSCGRAEAEAEAEAGGGKAKLTADMLDNPTSACGNCYLGDAFRCGSCPYRGLPSFEPGQKVTLGANLLAADV</sequence>
<feature type="domain" description="Anamorsin N-terminal" evidence="12">
    <location>
        <begin position="19"/>
        <end position="111"/>
    </location>
</feature>
<dbReference type="GO" id="GO:0016226">
    <property type="term" value="P:iron-sulfur cluster assembly"/>
    <property type="evidence" value="ECO:0000318"/>
    <property type="project" value="GO_Central"/>
</dbReference>
<evidence type="ECO:0000256" key="8">
    <source>
        <dbReference type="ARBA" id="ARBA00023014"/>
    </source>
</evidence>
<comment type="cofactor">
    <cofactor evidence="10">
        <name>[2Fe-2S] cluster</name>
        <dbReference type="ChEBI" id="CHEBI:190135"/>
    </cofactor>
</comment>
<dbReference type="GO" id="GO:0051537">
    <property type="term" value="F:2 iron, 2 sulfur cluster binding"/>
    <property type="evidence" value="ECO:0007669"/>
    <property type="project" value="UniProtKB-UniRule"/>
</dbReference>
<evidence type="ECO:0000259" key="12">
    <source>
        <dbReference type="Pfam" id="PF20922"/>
    </source>
</evidence>
<dbReference type="GO" id="GO:0005758">
    <property type="term" value="C:mitochondrial intermembrane space"/>
    <property type="evidence" value="ECO:0007669"/>
    <property type="project" value="UniProtKB-SubCell"/>
</dbReference>
<dbReference type="GO" id="GO:0051539">
    <property type="term" value="F:4 iron, 4 sulfur cluster binding"/>
    <property type="evidence" value="ECO:0007669"/>
    <property type="project" value="UniProtKB-KW"/>
</dbReference>
<accession>A0A2K3D8B6</accession>
<organism evidence="13 14">
    <name type="scientific">Chlamydomonas reinhardtii</name>
    <name type="common">Chlamydomonas smithii</name>
    <dbReference type="NCBI Taxonomy" id="3055"/>
    <lineage>
        <taxon>Eukaryota</taxon>
        <taxon>Viridiplantae</taxon>
        <taxon>Chlorophyta</taxon>
        <taxon>core chlorophytes</taxon>
        <taxon>Chlorophyceae</taxon>
        <taxon>CS clade</taxon>
        <taxon>Chlamydomonadales</taxon>
        <taxon>Chlamydomonadaceae</taxon>
        <taxon>Chlamydomonas</taxon>
    </lineage>
</organism>
<feature type="binding site" evidence="10">
    <location>
        <position position="214"/>
    </location>
    <ligand>
        <name>[2Fe-2S] cluster</name>
        <dbReference type="ChEBI" id="CHEBI:190135"/>
    </ligand>
</feature>
<dbReference type="EMBL" id="CM008972">
    <property type="protein sequence ID" value="PNW76766.1"/>
    <property type="molecule type" value="Genomic_DNA"/>
</dbReference>
<evidence type="ECO:0000313" key="14">
    <source>
        <dbReference type="Proteomes" id="UP000006906"/>
    </source>
</evidence>
<proteinExistence type="inferred from homology"/>
<gene>
    <name evidence="13" type="ORF">CHLRE_11g475350v5</name>
</gene>
<keyword evidence="4 10" id="KW-0963">Cytoplasm</keyword>
<dbReference type="GO" id="GO:0005737">
    <property type="term" value="C:cytoplasm"/>
    <property type="evidence" value="ECO:0000318"/>
    <property type="project" value="GO_Central"/>
</dbReference>
<feature type="binding site" evidence="10">
    <location>
        <position position="212"/>
    </location>
    <ligand>
        <name>[2Fe-2S] cluster</name>
        <dbReference type="ChEBI" id="CHEBI:190135"/>
    </ligand>
</feature>
<feature type="short sequence motif" description="Cx2C motif 2" evidence="10">
    <location>
        <begin position="255"/>
        <end position="258"/>
    </location>
</feature>
<keyword evidence="3 10" id="KW-0004">4Fe-4S</keyword>
<dbReference type="KEGG" id="cre:CHLRE_11g475350v5"/>
<keyword evidence="7 10" id="KW-0408">Iron</keyword>
<keyword evidence="6 10" id="KW-0479">Metal-binding</keyword>
<comment type="function">
    <text evidence="10">Component of the cytosolic iron-sulfur (Fe-S) protein assembly (CIA) machinery. Required for the maturation of extramitochondrial Fe-S proteins. Part of an electron transfer chain functioning in an early step of cytosolic Fe-S biogenesis, facilitating the de novo assembly of a [4Fe-4S] cluster on the cytosolic Fe-S scaffold complex. Electrons are transferred from NADPH via a FAD- and FMN-containing diflavin oxidoreductase. Together with the diflavin oxidoreductase, also required for the assembly of the diferric tyrosyl radical cofactor of ribonucleotide reductase (RNR), probably by providing electrons for reduction during radical cofactor maturation in the catalytic small subunit.</text>
</comment>
<feature type="short sequence motif" description="Cx2C motif 1" evidence="10">
    <location>
        <begin position="244"/>
        <end position="247"/>
    </location>
</feature>
<evidence type="ECO:0000256" key="3">
    <source>
        <dbReference type="ARBA" id="ARBA00022485"/>
    </source>
</evidence>
<dbReference type="GO" id="GO:0009055">
    <property type="term" value="F:electron transfer activity"/>
    <property type="evidence" value="ECO:0007669"/>
    <property type="project" value="UniProtKB-UniRule"/>
</dbReference>
<comment type="domain">
    <text evidence="10">The N-terminal domain has structural similarity with S-adenosyl-L-methionine-dependent methyltransferases, but does not bind S-adenosyl-L-methionine. It is required for correct assembly of the 2 Fe-S clusters.</text>
</comment>
<keyword evidence="8 10" id="KW-0411">Iron-sulfur</keyword>
<dbReference type="GO" id="GO:0046872">
    <property type="term" value="F:metal ion binding"/>
    <property type="evidence" value="ECO:0007669"/>
    <property type="project" value="UniProtKB-KW"/>
</dbReference>
<dbReference type="GeneID" id="66055310"/>
<keyword evidence="5 10" id="KW-0001">2Fe-2S</keyword>
<feature type="binding site" evidence="10">
    <location>
        <position position="198"/>
    </location>
    <ligand>
        <name>[2Fe-2S] cluster</name>
        <dbReference type="ChEBI" id="CHEBI:190135"/>
    </ligand>
</feature>
<feature type="region of interest" description="Fe-S binding site B" evidence="10">
    <location>
        <begin position="244"/>
        <end position="258"/>
    </location>
</feature>
<dbReference type="PANTHER" id="PTHR13273:SF14">
    <property type="entry name" value="ANAMORSIN"/>
    <property type="match status" value="1"/>
</dbReference>
<name>A0A2K3D8B6_CHLRE</name>
<evidence type="ECO:0000313" key="13">
    <source>
        <dbReference type="EMBL" id="PNW76766.1"/>
    </source>
</evidence>
<feature type="binding site" evidence="10">
    <location>
        <position position="244"/>
    </location>
    <ligand>
        <name>[4Fe-4S] cluster</name>
        <dbReference type="ChEBI" id="CHEBI:49883"/>
    </ligand>
</feature>
<feature type="binding site" evidence="10">
    <location>
        <position position="255"/>
    </location>
    <ligand>
        <name>[4Fe-4S] cluster</name>
        <dbReference type="ChEBI" id="CHEBI:49883"/>
    </ligand>
</feature>
<dbReference type="InParanoid" id="A0A2K3D8B6"/>
<evidence type="ECO:0000256" key="2">
    <source>
        <dbReference type="ARBA" id="ARBA00008169"/>
    </source>
</evidence>
<evidence type="ECO:0000256" key="10">
    <source>
        <dbReference type="HAMAP-Rule" id="MF_03115"/>
    </source>
</evidence>
<keyword evidence="9 10" id="KW-0496">Mitochondrion</keyword>
<dbReference type="InterPro" id="IPR049011">
    <property type="entry name" value="Anamorsin_N_metazoan"/>
</dbReference>
<protein>
    <recommendedName>
        <fullName evidence="10">Anamorsin homolog</fullName>
    </recommendedName>
    <alternativeName>
        <fullName evidence="10">Fe-S cluster assembly protein DRE2 homolog</fullName>
    </alternativeName>
</protein>
<feature type="domain" description="Anamorsin C-terminal" evidence="11">
    <location>
        <begin position="195"/>
        <end position="274"/>
    </location>
</feature>
<dbReference type="OMA" id="GFINCRE"/>
<dbReference type="AlphaFoldDB" id="A0A2K3D8B6"/>
<evidence type="ECO:0000256" key="9">
    <source>
        <dbReference type="ARBA" id="ARBA00023128"/>
    </source>
</evidence>
<comment type="similarity">
    <text evidence="2 10">Belongs to the anamorsin family.</text>
</comment>
<evidence type="ECO:0000256" key="6">
    <source>
        <dbReference type="ARBA" id="ARBA00022723"/>
    </source>
</evidence>
<feature type="region of interest" description="Fe-S binding site A" evidence="10">
    <location>
        <begin position="198"/>
        <end position="214"/>
    </location>
</feature>
<comment type="subcellular location">
    <subcellularLocation>
        <location evidence="10">Cytoplasm</location>
    </subcellularLocation>
    <subcellularLocation>
        <location evidence="10">Mitochondrion intermembrane space</location>
    </subcellularLocation>
</comment>
<comment type="domain">
    <text evidence="10">The C-terminal domain binds 2 Fe-S clusters but is otherwise mostly in an intrinsically disordered conformation.</text>
</comment>
<evidence type="ECO:0000259" key="11">
    <source>
        <dbReference type="Pfam" id="PF05093"/>
    </source>
</evidence>
<dbReference type="Proteomes" id="UP000006906">
    <property type="component" value="Chromosome 11"/>
</dbReference>
<dbReference type="InterPro" id="IPR007785">
    <property type="entry name" value="Anamorsin"/>
</dbReference>
<evidence type="ECO:0000256" key="7">
    <source>
        <dbReference type="ARBA" id="ARBA00023004"/>
    </source>
</evidence>
<dbReference type="RefSeq" id="XP_042919618.1">
    <property type="nucleotide sequence ID" value="XM_043067613.1"/>
</dbReference>
<comment type="domain">
    <text evidence="10">The twin Cx2C motifs are involved in the recognition by the mitochondrial MIA40-ERV1 disulfide relay system. The formation of 2 disulfide bonds in the Cx2C motifs through dithiol/disulfide exchange reactions effectively traps the protein in the mitochondrial intermembrane space.</text>
</comment>
<dbReference type="PANTHER" id="PTHR13273">
    <property type="entry name" value="ANAMORSIN"/>
    <property type="match status" value="1"/>
</dbReference>
<dbReference type="FunCoup" id="A0A2K3D8B6">
    <property type="interactions" value="2031"/>
</dbReference>
<dbReference type="InterPro" id="IPR046408">
    <property type="entry name" value="CIAPIN1"/>
</dbReference>
<dbReference type="STRING" id="3055.A0A2K3D8B6"/>